<protein>
    <submittedName>
        <fullName evidence="1">Uncharacterized protein</fullName>
    </submittedName>
</protein>
<reference evidence="1" key="1">
    <citation type="submission" date="2017-07" db="EMBL/GenBank/DDBJ databases">
        <authorList>
            <person name="Mikheyev A."/>
            <person name="Grau M."/>
        </authorList>
    </citation>
    <scope>NUCLEOTIDE SEQUENCE</scope>
    <source>
        <tissue evidence="1">Venom_gland</tissue>
    </source>
</reference>
<accession>A0A2D4PY09</accession>
<proteinExistence type="predicted"/>
<dbReference type="EMBL" id="IACN01105576">
    <property type="protein sequence ID" value="LAB62845.1"/>
    <property type="molecule type" value="Transcribed_RNA"/>
</dbReference>
<evidence type="ECO:0000313" key="1">
    <source>
        <dbReference type="EMBL" id="LAB62845.1"/>
    </source>
</evidence>
<dbReference type="EMBL" id="IACN01105578">
    <property type="protein sequence ID" value="LAB62848.1"/>
    <property type="molecule type" value="Transcribed_RNA"/>
</dbReference>
<reference evidence="1" key="2">
    <citation type="submission" date="2017-11" db="EMBL/GenBank/DDBJ databases">
        <title>Coralsnake Venomics: Analyses of Venom Gland Transcriptomes and Proteomes of Six Brazilian Taxa.</title>
        <authorList>
            <person name="Aird S.D."/>
            <person name="Jorge da Silva N."/>
            <person name="Qiu L."/>
            <person name="Villar-Briones A."/>
            <person name="Aparecida-Saddi V."/>
            <person name="Campos-Telles M.P."/>
            <person name="Grau M."/>
            <person name="Mikheyev A.S."/>
        </authorList>
    </citation>
    <scope>NUCLEOTIDE SEQUENCE</scope>
    <source>
        <tissue evidence="1">Venom_gland</tissue>
    </source>
</reference>
<sequence>MKKNYPGAVSAMKMPVCAATAVMMTSIVSAASGKAMMSMIGRSTEHLAIVLPASKNEPKEQDGNGLKKASARNVFHCASAGHKNQLWIPRKEKPILGKNKQLQ</sequence>
<organism evidence="1">
    <name type="scientific">Micrurus surinamensis</name>
    <name type="common">Surinam coral snake</name>
    <dbReference type="NCBI Taxonomy" id="129470"/>
    <lineage>
        <taxon>Eukaryota</taxon>
        <taxon>Metazoa</taxon>
        <taxon>Chordata</taxon>
        <taxon>Craniata</taxon>
        <taxon>Vertebrata</taxon>
        <taxon>Euteleostomi</taxon>
        <taxon>Lepidosauria</taxon>
        <taxon>Squamata</taxon>
        <taxon>Bifurcata</taxon>
        <taxon>Unidentata</taxon>
        <taxon>Episquamata</taxon>
        <taxon>Toxicofera</taxon>
        <taxon>Serpentes</taxon>
        <taxon>Colubroidea</taxon>
        <taxon>Elapidae</taxon>
        <taxon>Elapinae</taxon>
        <taxon>Micrurus</taxon>
    </lineage>
</organism>
<name>A0A2D4PY09_MICSU</name>
<dbReference type="AlphaFoldDB" id="A0A2D4PY09"/>